<evidence type="ECO:0000256" key="1">
    <source>
        <dbReference type="SAM" id="Phobius"/>
    </source>
</evidence>
<keyword evidence="1" id="KW-0812">Transmembrane</keyword>
<dbReference type="EMBL" id="JBCGCU010000019">
    <property type="protein sequence ID" value="MEM0516476.1"/>
    <property type="molecule type" value="Genomic_DNA"/>
</dbReference>
<feature type="transmembrane region" description="Helical" evidence="1">
    <location>
        <begin position="15"/>
        <end position="33"/>
    </location>
</feature>
<comment type="caution">
    <text evidence="2">The sequence shown here is derived from an EMBL/GenBank/DDBJ whole genome shotgun (WGS) entry which is preliminary data.</text>
</comment>
<accession>A0ABU9N048</accession>
<dbReference type="PROSITE" id="PS51257">
    <property type="entry name" value="PROKAR_LIPOPROTEIN"/>
    <property type="match status" value="1"/>
</dbReference>
<feature type="transmembrane region" description="Helical" evidence="1">
    <location>
        <begin position="39"/>
        <end position="56"/>
    </location>
</feature>
<name>A0ABU9N048_9GAMM</name>
<organism evidence="2 3">
    <name type="scientific">Pseudoalteromonas qingdaonensis</name>
    <dbReference type="NCBI Taxonomy" id="3131913"/>
    <lineage>
        <taxon>Bacteria</taxon>
        <taxon>Pseudomonadati</taxon>
        <taxon>Pseudomonadota</taxon>
        <taxon>Gammaproteobacteria</taxon>
        <taxon>Alteromonadales</taxon>
        <taxon>Pseudoalteromonadaceae</taxon>
        <taxon>Pseudoalteromonas</taxon>
    </lineage>
</organism>
<protein>
    <recommendedName>
        <fullName evidence="4">PH domain-containing protein</fullName>
    </recommendedName>
</protein>
<gene>
    <name evidence="2" type="ORF">WCN91_13800</name>
</gene>
<dbReference type="RefSeq" id="WP_342679963.1">
    <property type="nucleotide sequence ID" value="NZ_JBCGCU010000019.1"/>
</dbReference>
<proteinExistence type="predicted"/>
<evidence type="ECO:0008006" key="4">
    <source>
        <dbReference type="Google" id="ProtNLM"/>
    </source>
</evidence>
<dbReference type="Proteomes" id="UP001447008">
    <property type="component" value="Unassembled WGS sequence"/>
</dbReference>
<sequence length="140" mass="15479">MMMHKLSLKQEKHPWWVYAMAAVAACALIVSVIKGSNLLFALAMLANLGLIWRVNFSSPQINTTNPLAQIKVDGQLLKVGKATFPIHEVNKVVIERFDDKGLFQLPYNGGGQVQLVFDGSYVNGLKAYIQQNMPHVAIVS</sequence>
<evidence type="ECO:0000313" key="2">
    <source>
        <dbReference type="EMBL" id="MEM0516476.1"/>
    </source>
</evidence>
<keyword evidence="1" id="KW-0472">Membrane</keyword>
<keyword evidence="3" id="KW-1185">Reference proteome</keyword>
<reference evidence="2 3" key="1">
    <citation type="submission" date="2024-03" db="EMBL/GenBank/DDBJ databases">
        <title>Pseudoalteromonas qingdaonensis sp. nov., isolated from the intestines of marine benthic organisms.</title>
        <authorList>
            <person name="Lin X."/>
            <person name="Fang S."/>
            <person name="Hu X."/>
        </authorList>
    </citation>
    <scope>NUCLEOTIDE SEQUENCE [LARGE SCALE GENOMIC DNA]</scope>
    <source>
        <strain evidence="2 3">YIC-827</strain>
    </source>
</reference>
<evidence type="ECO:0000313" key="3">
    <source>
        <dbReference type="Proteomes" id="UP001447008"/>
    </source>
</evidence>
<keyword evidence="1" id="KW-1133">Transmembrane helix</keyword>